<organism evidence="1 2">
    <name type="scientific">Lasiosphaeria miniovina</name>
    <dbReference type="NCBI Taxonomy" id="1954250"/>
    <lineage>
        <taxon>Eukaryota</taxon>
        <taxon>Fungi</taxon>
        <taxon>Dikarya</taxon>
        <taxon>Ascomycota</taxon>
        <taxon>Pezizomycotina</taxon>
        <taxon>Sordariomycetes</taxon>
        <taxon>Sordariomycetidae</taxon>
        <taxon>Sordariales</taxon>
        <taxon>Lasiosphaeriaceae</taxon>
        <taxon>Lasiosphaeria</taxon>
    </lineage>
</organism>
<evidence type="ECO:0000313" key="1">
    <source>
        <dbReference type="EMBL" id="KAK0723606.1"/>
    </source>
</evidence>
<gene>
    <name evidence="1" type="ORF">B0T26DRAFT_706938</name>
</gene>
<proteinExistence type="predicted"/>
<dbReference type="AlphaFoldDB" id="A0AA40E4E3"/>
<name>A0AA40E4E3_9PEZI</name>
<reference evidence="1" key="1">
    <citation type="submission" date="2023-06" db="EMBL/GenBank/DDBJ databases">
        <title>Genome-scale phylogeny and comparative genomics of the fungal order Sordariales.</title>
        <authorList>
            <consortium name="Lawrence Berkeley National Laboratory"/>
            <person name="Hensen N."/>
            <person name="Bonometti L."/>
            <person name="Westerberg I."/>
            <person name="Brannstrom I.O."/>
            <person name="Guillou S."/>
            <person name="Cros-Aarteil S."/>
            <person name="Calhoun S."/>
            <person name="Haridas S."/>
            <person name="Kuo A."/>
            <person name="Mondo S."/>
            <person name="Pangilinan J."/>
            <person name="Riley R."/>
            <person name="LaButti K."/>
            <person name="Andreopoulos B."/>
            <person name="Lipzen A."/>
            <person name="Chen C."/>
            <person name="Yanf M."/>
            <person name="Daum C."/>
            <person name="Ng V."/>
            <person name="Clum A."/>
            <person name="Steindorff A."/>
            <person name="Ohm R."/>
            <person name="Martin F."/>
            <person name="Silar P."/>
            <person name="Natvig D."/>
            <person name="Lalanne C."/>
            <person name="Gautier V."/>
            <person name="Ament-velasquez S.L."/>
            <person name="Kruys A."/>
            <person name="Hutchinson M.I."/>
            <person name="Powell A.J."/>
            <person name="Barry K."/>
            <person name="Miller A.N."/>
            <person name="Grigoriev I.V."/>
            <person name="Debuchy R."/>
            <person name="Gladieux P."/>
            <person name="Thoren M.H."/>
            <person name="Johannesson H."/>
        </authorList>
    </citation>
    <scope>NUCLEOTIDE SEQUENCE</scope>
    <source>
        <strain evidence="1">SMH2392-1A</strain>
    </source>
</reference>
<dbReference type="GeneID" id="85325105"/>
<keyword evidence="2" id="KW-1185">Reference proteome</keyword>
<dbReference type="RefSeq" id="XP_060299530.1">
    <property type="nucleotide sequence ID" value="XM_060441835.1"/>
</dbReference>
<evidence type="ECO:0000313" key="2">
    <source>
        <dbReference type="Proteomes" id="UP001172101"/>
    </source>
</evidence>
<sequence>MGLVDDFPHDPLMPSLRYAATCQIPVNLPWAREPVLLGTSLSVSRQQGVKSEFLDKSRSAFSQQSLDESPLVFTSASGGKVTMAESMGAASAYEHTDFSLSGSIGGSFLGAEGEAKYEKTVASDNSQSQCSFRTNYRSGMVSFMREPRLSAEAVALLRRAKDAAAAQAAFRAAYGEYYVAAYVLGGTNSTMLGGSTATSSYSKDLRGSFTIKILWVRIRKSFEEHERSASAFGAGTLAVYDSLDNCQLNSGAADVASVTRLVVSAAENSDRGWGLARRVGDRAGRMGMGLDALGRVSISREQCAALCRAGLVVELLLLPYAGLRHYVEALHSA</sequence>
<evidence type="ECO:0008006" key="3">
    <source>
        <dbReference type="Google" id="ProtNLM"/>
    </source>
</evidence>
<dbReference type="Proteomes" id="UP001172101">
    <property type="component" value="Unassembled WGS sequence"/>
</dbReference>
<comment type="caution">
    <text evidence="1">The sequence shown here is derived from an EMBL/GenBank/DDBJ whole genome shotgun (WGS) entry which is preliminary data.</text>
</comment>
<dbReference type="EMBL" id="JAUIRO010000003">
    <property type="protein sequence ID" value="KAK0723606.1"/>
    <property type="molecule type" value="Genomic_DNA"/>
</dbReference>
<accession>A0AA40E4E3</accession>
<protein>
    <recommendedName>
        <fullName evidence="3">MACPF domain-containing protein</fullName>
    </recommendedName>
</protein>